<proteinExistence type="predicted"/>
<evidence type="ECO:0000313" key="2">
    <source>
        <dbReference type="Proteomes" id="UP001325680"/>
    </source>
</evidence>
<sequence length="143" mass="15755">MRFYSIAFIALLATSCNSGGSADAEPQKSLSDSLLQQVLDGHDVAMPKMMKLQRLQKDAQAEIDSLKKTPGNTSRIALLDSTIKNLSYADVAMHEWMEGFKYDSLKDNEPARVDYLKIQLASVNEMKEVVLSSIAKADSVLAK</sequence>
<dbReference type="EMBL" id="CP139960">
    <property type="protein sequence ID" value="WQD36633.1"/>
    <property type="molecule type" value="Genomic_DNA"/>
</dbReference>
<accession>A0ABZ0W047</accession>
<reference evidence="1 2" key="1">
    <citation type="submission" date="2023-12" db="EMBL/GenBank/DDBJ databases">
        <title>Genome sequencing and assembly of bacterial species from a model synthetic community.</title>
        <authorList>
            <person name="Hogle S.L."/>
        </authorList>
    </citation>
    <scope>NUCLEOTIDE SEQUENCE [LARGE SCALE GENOMIC DNA]</scope>
    <source>
        <strain evidence="1 2">HAMBI_3031</strain>
    </source>
</reference>
<dbReference type="Proteomes" id="UP001325680">
    <property type="component" value="Chromosome"/>
</dbReference>
<dbReference type="PROSITE" id="PS51257">
    <property type="entry name" value="PROKAR_LIPOPROTEIN"/>
    <property type="match status" value="1"/>
</dbReference>
<keyword evidence="2" id="KW-1185">Reference proteome</keyword>
<gene>
    <name evidence="1" type="ORF">U0035_13245</name>
</gene>
<organism evidence="1 2">
    <name type="scientific">Niabella yanshanensis</name>
    <dbReference type="NCBI Taxonomy" id="577386"/>
    <lineage>
        <taxon>Bacteria</taxon>
        <taxon>Pseudomonadati</taxon>
        <taxon>Bacteroidota</taxon>
        <taxon>Chitinophagia</taxon>
        <taxon>Chitinophagales</taxon>
        <taxon>Chitinophagaceae</taxon>
        <taxon>Niabella</taxon>
    </lineage>
</organism>
<dbReference type="RefSeq" id="WP_114790254.1">
    <property type="nucleotide sequence ID" value="NZ_CP139960.1"/>
</dbReference>
<protein>
    <submittedName>
        <fullName evidence="1">Viral A-type inclusion protein</fullName>
    </submittedName>
</protein>
<evidence type="ECO:0000313" key="1">
    <source>
        <dbReference type="EMBL" id="WQD36633.1"/>
    </source>
</evidence>
<name>A0ABZ0W047_9BACT</name>